<protein>
    <submittedName>
        <fullName evidence="9">OVOL2 factor</fullName>
    </submittedName>
</protein>
<evidence type="ECO:0000256" key="3">
    <source>
        <dbReference type="ARBA" id="ARBA00022737"/>
    </source>
</evidence>
<dbReference type="GO" id="GO:0005634">
    <property type="term" value="C:nucleus"/>
    <property type="evidence" value="ECO:0007669"/>
    <property type="project" value="UniProtKB-SubCell"/>
</dbReference>
<dbReference type="SUPFAM" id="SSF57667">
    <property type="entry name" value="beta-beta-alpha zinc fingers"/>
    <property type="match status" value="1"/>
</dbReference>
<dbReference type="OrthoDB" id="6508643at2759"/>
<feature type="non-terminal residue" evidence="9">
    <location>
        <position position="239"/>
    </location>
</feature>
<feature type="domain" description="C2H2-type" evidence="8">
    <location>
        <begin position="163"/>
        <end position="186"/>
    </location>
</feature>
<dbReference type="InterPro" id="IPR036236">
    <property type="entry name" value="Znf_C2H2_sf"/>
</dbReference>
<dbReference type="SMART" id="SM00355">
    <property type="entry name" value="ZnF_C2H2"/>
    <property type="match status" value="2"/>
</dbReference>
<dbReference type="GO" id="GO:0000978">
    <property type="term" value="F:RNA polymerase II cis-regulatory region sequence-specific DNA binding"/>
    <property type="evidence" value="ECO:0007669"/>
    <property type="project" value="TreeGrafter"/>
</dbReference>
<feature type="non-terminal residue" evidence="9">
    <location>
        <position position="1"/>
    </location>
</feature>
<evidence type="ECO:0000256" key="4">
    <source>
        <dbReference type="ARBA" id="ARBA00022771"/>
    </source>
</evidence>
<evidence type="ECO:0000313" key="10">
    <source>
        <dbReference type="Proteomes" id="UP000562415"/>
    </source>
</evidence>
<organism evidence="9 10">
    <name type="scientific">Probosciger aterrimus</name>
    <name type="common">Palm cockatoo</name>
    <dbReference type="NCBI Taxonomy" id="141839"/>
    <lineage>
        <taxon>Eukaryota</taxon>
        <taxon>Metazoa</taxon>
        <taxon>Chordata</taxon>
        <taxon>Craniata</taxon>
        <taxon>Vertebrata</taxon>
        <taxon>Euteleostomi</taxon>
        <taxon>Archelosauria</taxon>
        <taxon>Archosauria</taxon>
        <taxon>Dinosauria</taxon>
        <taxon>Saurischia</taxon>
        <taxon>Theropoda</taxon>
        <taxon>Coelurosauria</taxon>
        <taxon>Aves</taxon>
        <taxon>Neognathae</taxon>
        <taxon>Neoaves</taxon>
        <taxon>Telluraves</taxon>
        <taxon>Australaves</taxon>
        <taxon>Psittaciformes</taxon>
        <taxon>Cacatuidae</taxon>
        <taxon>Probosciger</taxon>
    </lineage>
</organism>
<evidence type="ECO:0000256" key="7">
    <source>
        <dbReference type="PROSITE-ProRule" id="PRU00042"/>
    </source>
</evidence>
<dbReference type="GO" id="GO:0009913">
    <property type="term" value="P:epidermal cell differentiation"/>
    <property type="evidence" value="ECO:0007669"/>
    <property type="project" value="TreeGrafter"/>
</dbReference>
<dbReference type="Gene3D" id="3.30.160.60">
    <property type="entry name" value="Classic Zinc Finger"/>
    <property type="match status" value="1"/>
</dbReference>
<comment type="subcellular location">
    <subcellularLocation>
        <location evidence="1">Nucleus</location>
    </subcellularLocation>
</comment>
<keyword evidence="6" id="KW-0539">Nucleus</keyword>
<keyword evidence="4 7" id="KW-0863">Zinc-finger</keyword>
<dbReference type="EMBL" id="VYZH01005173">
    <property type="protein sequence ID" value="NWS48769.1"/>
    <property type="molecule type" value="Genomic_DNA"/>
</dbReference>
<accession>A0A7K5FVT6</accession>
<name>A0A7K5FVT6_PROAR</name>
<dbReference type="PANTHER" id="PTHR10032:SF217">
    <property type="entry name" value="TRANSCRIPTION FACTOR OVO-LIKE 1-RELATED"/>
    <property type="match status" value="1"/>
</dbReference>
<evidence type="ECO:0000256" key="5">
    <source>
        <dbReference type="ARBA" id="ARBA00022833"/>
    </source>
</evidence>
<dbReference type="GO" id="GO:0008270">
    <property type="term" value="F:zinc ion binding"/>
    <property type="evidence" value="ECO:0007669"/>
    <property type="project" value="UniProtKB-KW"/>
</dbReference>
<keyword evidence="3" id="KW-0677">Repeat</keyword>
<dbReference type="GO" id="GO:0000981">
    <property type="term" value="F:DNA-binding transcription factor activity, RNA polymerase II-specific"/>
    <property type="evidence" value="ECO:0007669"/>
    <property type="project" value="TreeGrafter"/>
</dbReference>
<evidence type="ECO:0000256" key="6">
    <source>
        <dbReference type="ARBA" id="ARBA00023242"/>
    </source>
</evidence>
<dbReference type="Proteomes" id="UP000562415">
    <property type="component" value="Unassembled WGS sequence"/>
</dbReference>
<keyword evidence="2" id="KW-0479">Metal-binding</keyword>
<dbReference type="PANTHER" id="PTHR10032">
    <property type="entry name" value="ZINC FINGER PROTEIN WITH KRAB AND SCAN DOMAINS"/>
    <property type="match status" value="1"/>
</dbReference>
<dbReference type="InterPro" id="IPR013087">
    <property type="entry name" value="Znf_C2H2_type"/>
</dbReference>
<dbReference type="FunFam" id="3.30.160.60:FF:000452">
    <property type="entry name" value="Transcription factor Ovo-like 2"/>
    <property type="match status" value="1"/>
</dbReference>
<dbReference type="InterPro" id="IPR027756">
    <property type="entry name" value="Ovo-like"/>
</dbReference>
<keyword evidence="5" id="KW-0862">Zinc</keyword>
<dbReference type="PROSITE" id="PS00028">
    <property type="entry name" value="ZINC_FINGER_C2H2_1"/>
    <property type="match status" value="1"/>
</dbReference>
<comment type="caution">
    <text evidence="9">The sequence shown here is derived from an EMBL/GenBank/DDBJ whole genome shotgun (WGS) entry which is preliminary data.</text>
</comment>
<dbReference type="PROSITE" id="PS50157">
    <property type="entry name" value="ZINC_FINGER_C2H2_2"/>
    <property type="match status" value="1"/>
</dbReference>
<evidence type="ECO:0000256" key="1">
    <source>
        <dbReference type="ARBA" id="ARBA00004123"/>
    </source>
</evidence>
<keyword evidence="10" id="KW-1185">Reference proteome</keyword>
<reference evidence="9 10" key="1">
    <citation type="submission" date="2019-09" db="EMBL/GenBank/DDBJ databases">
        <title>Bird 10,000 Genomes (B10K) Project - Family phase.</title>
        <authorList>
            <person name="Zhang G."/>
        </authorList>
    </citation>
    <scope>NUCLEOTIDE SEQUENCE [LARGE SCALE GENOMIC DNA]</scope>
    <source>
        <strain evidence="9">B10K-DU-017-47</strain>
    </source>
</reference>
<evidence type="ECO:0000259" key="8">
    <source>
        <dbReference type="PROSITE" id="PS50157"/>
    </source>
</evidence>
<evidence type="ECO:0000313" key="9">
    <source>
        <dbReference type="EMBL" id="NWS48769.1"/>
    </source>
</evidence>
<evidence type="ECO:0000256" key="2">
    <source>
        <dbReference type="ARBA" id="ARBA00022723"/>
    </source>
</evidence>
<proteinExistence type="predicted"/>
<sequence length="239" mass="26009">MPRAFLVKKPSVASAKRNWSELPDEQRAEIYVPSSVLLPPSTTQLPPSVPSPPVLHLKLLGDGGPLKEEAGAEAGHRPKGAGEGAELIIDLGVKGSRDQVLRAGGGPVAGPQVLRQCLEVQWWQRCPRAALDARQLLQHLGMGYHGNGGWEPWQPGGGGVRPYKCSLCEKAFTQRCSLESHLKKIHGVAQRYAYKERRAKLYVCEECGGTAESQDGHIAHLRQRHPHSPLLAKLARKAA</sequence>
<gene>
    <name evidence="9" type="primary">Ovol2_1</name>
    <name evidence="9" type="ORF">PROATE_R14768</name>
</gene>
<dbReference type="AlphaFoldDB" id="A0A7K5FVT6"/>